<evidence type="ECO:0000256" key="2">
    <source>
        <dbReference type="ARBA" id="ARBA00022857"/>
    </source>
</evidence>
<dbReference type="PANTHER" id="PTHR43827:SF3">
    <property type="entry name" value="NADP-DEPENDENT OXIDOREDUCTASE DOMAIN-CONTAINING PROTEIN"/>
    <property type="match status" value="1"/>
</dbReference>
<dbReference type="PATRIC" id="fig|571913.6.peg.4984"/>
<dbReference type="InterPro" id="IPR020471">
    <property type="entry name" value="AKR"/>
</dbReference>
<dbReference type="FunFam" id="3.20.20.100:FF:000002">
    <property type="entry name" value="2,5-diketo-D-gluconic acid reductase A"/>
    <property type="match status" value="1"/>
</dbReference>
<keyword evidence="9" id="KW-1185">Reference proteome</keyword>
<dbReference type="KEGG" id="lmoi:VV02_24580"/>
<evidence type="ECO:0000256" key="5">
    <source>
        <dbReference type="PIRSR" id="PIRSR000097-2"/>
    </source>
</evidence>
<dbReference type="Pfam" id="PF00248">
    <property type="entry name" value="Aldo_ket_red"/>
    <property type="match status" value="2"/>
</dbReference>
<reference evidence="8 9" key="1">
    <citation type="submission" date="2015-03" db="EMBL/GenBank/DDBJ databases">
        <title>Luteipulveratus halotolerans sp. nov., a novel actinobacterium (Dermacoccaceae) from Sarawak, Malaysia.</title>
        <authorList>
            <person name="Juboi H."/>
            <person name="Basik A."/>
            <person name="Shamsul S.S."/>
            <person name="Arnold P."/>
            <person name="Schmitt E.K."/>
            <person name="Sanglier J.-J."/>
            <person name="Yeo T."/>
        </authorList>
    </citation>
    <scope>NUCLEOTIDE SEQUENCE [LARGE SCALE GENOMIC DNA]</scope>
    <source>
        <strain evidence="8 9">MN07-A0370</strain>
    </source>
</reference>
<evidence type="ECO:0000313" key="9">
    <source>
        <dbReference type="Proteomes" id="UP000066480"/>
    </source>
</evidence>
<feature type="site" description="Lowers pKa of active site Tyr" evidence="6">
    <location>
        <position position="77"/>
    </location>
</feature>
<feature type="binding site" evidence="5">
    <location>
        <position position="110"/>
    </location>
    <ligand>
        <name>substrate</name>
    </ligand>
</feature>
<feature type="active site" description="Proton donor" evidence="4">
    <location>
        <position position="52"/>
    </location>
</feature>
<organism evidence="8 9">
    <name type="scientific">Luteipulveratus mongoliensis</name>
    <dbReference type="NCBI Taxonomy" id="571913"/>
    <lineage>
        <taxon>Bacteria</taxon>
        <taxon>Bacillati</taxon>
        <taxon>Actinomycetota</taxon>
        <taxon>Actinomycetes</taxon>
        <taxon>Micrococcales</taxon>
        <taxon>Dermacoccaceae</taxon>
        <taxon>Luteipulveratus</taxon>
    </lineage>
</organism>
<proteinExistence type="inferred from homology"/>
<dbReference type="STRING" id="571913.VV02_24580"/>
<evidence type="ECO:0000256" key="6">
    <source>
        <dbReference type="PIRSR" id="PIRSR000097-3"/>
    </source>
</evidence>
<evidence type="ECO:0000259" key="7">
    <source>
        <dbReference type="Pfam" id="PF00248"/>
    </source>
</evidence>
<evidence type="ECO:0000256" key="3">
    <source>
        <dbReference type="ARBA" id="ARBA00023002"/>
    </source>
</evidence>
<comment type="similarity">
    <text evidence="1">Belongs to the aldo/keto reductase family.</text>
</comment>
<dbReference type="AlphaFoldDB" id="A0A0K1JNW7"/>
<dbReference type="PROSITE" id="PS00063">
    <property type="entry name" value="ALDOKETO_REDUCTASE_3"/>
    <property type="match status" value="1"/>
</dbReference>
<dbReference type="PROSITE" id="PS00062">
    <property type="entry name" value="ALDOKETO_REDUCTASE_2"/>
    <property type="match status" value="1"/>
</dbReference>
<dbReference type="EMBL" id="CP011112">
    <property type="protein sequence ID" value="AKU18278.1"/>
    <property type="molecule type" value="Genomic_DNA"/>
</dbReference>
<dbReference type="SUPFAM" id="SSF51430">
    <property type="entry name" value="NAD(P)-linked oxidoreductase"/>
    <property type="match status" value="1"/>
</dbReference>
<dbReference type="CDD" id="cd19132">
    <property type="entry name" value="AKR_AKR5D1_E1"/>
    <property type="match status" value="1"/>
</dbReference>
<dbReference type="OrthoDB" id="9804790at2"/>
<keyword evidence="3" id="KW-0560">Oxidoreductase</keyword>
<dbReference type="PIRSF" id="PIRSF000097">
    <property type="entry name" value="AKR"/>
    <property type="match status" value="1"/>
</dbReference>
<dbReference type="InterPro" id="IPR023210">
    <property type="entry name" value="NADP_OxRdtase_dom"/>
</dbReference>
<dbReference type="Gene3D" id="3.20.20.100">
    <property type="entry name" value="NADP-dependent oxidoreductase domain"/>
    <property type="match status" value="1"/>
</dbReference>
<sequence length="280" mass="30578">MATGTPTYTLNDGSTLPAIGFGTYPLRDDEGVTAIVSALEAGYRLLDTAVNYSNEKSVGEAIRRSGIPREGIQVATKIPGRHHAYDEARASIRGSLERLGVAYTDLHLIHWPNPSVDKYSEAWRALVDAQADGEVRAIGVSNFTAEHLHRIIDETGVTPAVNQIELHPYFPQEEMRATHKSLGIATVAWSPMGKRQAPFDEPPIAQAAQAHGVTPGQVILRWHHQIASLPIPKSATPERQRQNLDIFGFELTDDEVAAITALGRPDGRLFGGDPNTHEEM</sequence>
<feature type="domain" description="NADP-dependent oxidoreductase" evidence="7">
    <location>
        <begin position="206"/>
        <end position="262"/>
    </location>
</feature>
<accession>A0A0K1JNW7</accession>
<keyword evidence="2" id="KW-0521">NADP</keyword>
<dbReference type="InterPro" id="IPR036812">
    <property type="entry name" value="NAD(P)_OxRdtase_dom_sf"/>
</dbReference>
<dbReference type="PROSITE" id="PS00798">
    <property type="entry name" value="ALDOKETO_REDUCTASE_1"/>
    <property type="match status" value="1"/>
</dbReference>
<dbReference type="Proteomes" id="UP000066480">
    <property type="component" value="Chromosome"/>
</dbReference>
<dbReference type="PANTHER" id="PTHR43827">
    <property type="entry name" value="2,5-DIKETO-D-GLUCONIC ACID REDUCTASE"/>
    <property type="match status" value="1"/>
</dbReference>
<evidence type="ECO:0000256" key="4">
    <source>
        <dbReference type="PIRSR" id="PIRSR000097-1"/>
    </source>
</evidence>
<protein>
    <submittedName>
        <fullName evidence="8">2,5-diketo-D-gluconic acid reductase</fullName>
    </submittedName>
</protein>
<dbReference type="RefSeq" id="WP_052595926.1">
    <property type="nucleotide sequence ID" value="NZ_CP011112.1"/>
</dbReference>
<gene>
    <name evidence="8" type="ORF">VV02_24580</name>
</gene>
<evidence type="ECO:0000256" key="1">
    <source>
        <dbReference type="ARBA" id="ARBA00007905"/>
    </source>
</evidence>
<dbReference type="InterPro" id="IPR018170">
    <property type="entry name" value="Aldo/ket_reductase_CS"/>
</dbReference>
<dbReference type="PRINTS" id="PR00069">
    <property type="entry name" value="ALDKETRDTASE"/>
</dbReference>
<feature type="domain" description="NADP-dependent oxidoreductase" evidence="7">
    <location>
        <begin position="19"/>
        <end position="194"/>
    </location>
</feature>
<name>A0A0K1JNW7_9MICO</name>
<dbReference type="GO" id="GO:0016616">
    <property type="term" value="F:oxidoreductase activity, acting on the CH-OH group of donors, NAD or NADP as acceptor"/>
    <property type="evidence" value="ECO:0007669"/>
    <property type="project" value="UniProtKB-ARBA"/>
</dbReference>
<evidence type="ECO:0000313" key="8">
    <source>
        <dbReference type="EMBL" id="AKU18278.1"/>
    </source>
</evidence>